<keyword evidence="8" id="KW-0902">Two-component regulatory system</keyword>
<dbReference type="InterPro" id="IPR011712">
    <property type="entry name" value="Sig_transdc_His_kin_sub3_dim/P"/>
</dbReference>
<keyword evidence="9" id="KW-0812">Transmembrane</keyword>
<dbReference type="Gene3D" id="1.20.5.1930">
    <property type="match status" value="1"/>
</dbReference>
<evidence type="ECO:0000256" key="7">
    <source>
        <dbReference type="ARBA" id="ARBA00022840"/>
    </source>
</evidence>
<keyword evidence="3" id="KW-0597">Phosphoprotein</keyword>
<comment type="caution">
    <text evidence="11">The sequence shown here is derived from an EMBL/GenBank/DDBJ whole genome shotgun (WGS) entry which is preliminary data.</text>
</comment>
<keyword evidence="6 11" id="KW-0418">Kinase</keyword>
<dbReference type="GO" id="GO:0016020">
    <property type="term" value="C:membrane"/>
    <property type="evidence" value="ECO:0007669"/>
    <property type="project" value="InterPro"/>
</dbReference>
<comment type="catalytic activity">
    <reaction evidence="1">
        <text>ATP + protein L-histidine = ADP + protein N-phospho-L-histidine.</text>
        <dbReference type="EC" id="2.7.13.3"/>
    </reaction>
</comment>
<reference evidence="11 12" key="1">
    <citation type="journal article" date="2017" name="BMC Genomics">
        <title>Comparative genomic and phylogenomic analyses of the Bifidobacteriaceae family.</title>
        <authorList>
            <person name="Lugli G.A."/>
            <person name="Milani C."/>
            <person name="Turroni F."/>
            <person name="Duranti S."/>
            <person name="Mancabelli L."/>
            <person name="Mangifesta M."/>
            <person name="Ferrario C."/>
            <person name="Modesto M."/>
            <person name="Mattarelli P."/>
            <person name="Jiri K."/>
            <person name="van Sinderen D."/>
            <person name="Ventura M."/>
        </authorList>
    </citation>
    <scope>NUCLEOTIDE SEQUENCE [LARGE SCALE GENOMIC DNA]</scope>
    <source>
        <strain evidence="11 12">DSM 24742</strain>
    </source>
</reference>
<evidence type="ECO:0000256" key="4">
    <source>
        <dbReference type="ARBA" id="ARBA00022679"/>
    </source>
</evidence>
<dbReference type="EC" id="2.7.13.3" evidence="2"/>
<evidence type="ECO:0000256" key="1">
    <source>
        <dbReference type="ARBA" id="ARBA00000085"/>
    </source>
</evidence>
<protein>
    <recommendedName>
        <fullName evidence="2">histidine kinase</fullName>
        <ecNumber evidence="2">2.7.13.3</ecNumber>
    </recommendedName>
</protein>
<dbReference type="GO" id="GO:0000155">
    <property type="term" value="F:phosphorelay sensor kinase activity"/>
    <property type="evidence" value="ECO:0007669"/>
    <property type="project" value="InterPro"/>
</dbReference>
<keyword evidence="9" id="KW-0472">Membrane</keyword>
<keyword evidence="9" id="KW-1133">Transmembrane helix</keyword>
<sequence>MSRPSISCRGAMTGSRPFFSRSDSRRVLAEAAVLLCCAIGAWLMAPPADGMFTVSLVSGLTAVCATAICEWATHPQTGTCVVAACAVATVLLPAGMEPCALAFLPVVAVDAGLQDCRRRFSRDMDRDEARWESPSLQGALGYLRIHRDAILCMAAGGVALVRTIPAGIPYSMIGTMGVVASLCIGWQLQAVTELEKSLRRREDEHRMLRRTSMARLAEADEARDEAVRTAQLHERTRIARDIHDNVGHLLTRAIMQTQAAVAVEESLGDGDAAQRARGIADTLDEAMTTIRRSVHDLEDEGTDFAQLMESAAHSLPSQALSVTLNDSVASAPAPVARCFAIAIRESLNNAVRHGGARHVTIAVRELPALWQLVVQDDGRVVADRPEESADPSKTSAVEGSTRHVIRAYRRDVTRGMGLHDISARAQSLGGTMTAGPVKTGWRVFVAIPKTSFFCPAPARGVAAARPMANCRARRIDV</sequence>
<dbReference type="Gene3D" id="3.30.565.10">
    <property type="entry name" value="Histidine kinase-like ATPase, C-terminal domain"/>
    <property type="match status" value="1"/>
</dbReference>
<dbReference type="GO" id="GO:0046983">
    <property type="term" value="F:protein dimerization activity"/>
    <property type="evidence" value="ECO:0007669"/>
    <property type="project" value="InterPro"/>
</dbReference>
<evidence type="ECO:0000256" key="5">
    <source>
        <dbReference type="ARBA" id="ARBA00022741"/>
    </source>
</evidence>
<evidence type="ECO:0000259" key="10">
    <source>
        <dbReference type="Pfam" id="PF07730"/>
    </source>
</evidence>
<proteinExistence type="predicted"/>
<keyword evidence="7" id="KW-0067">ATP-binding</keyword>
<evidence type="ECO:0000256" key="8">
    <source>
        <dbReference type="ARBA" id="ARBA00023012"/>
    </source>
</evidence>
<evidence type="ECO:0000313" key="12">
    <source>
        <dbReference type="Proteomes" id="UP000216725"/>
    </source>
</evidence>
<evidence type="ECO:0000313" key="11">
    <source>
        <dbReference type="EMBL" id="OZG49034.1"/>
    </source>
</evidence>
<organism evidence="11 12">
    <name type="scientific">Pseudoscardovia radai</name>
    <dbReference type="NCBI Taxonomy" id="987066"/>
    <lineage>
        <taxon>Bacteria</taxon>
        <taxon>Bacillati</taxon>
        <taxon>Actinomycetota</taxon>
        <taxon>Actinomycetes</taxon>
        <taxon>Bifidobacteriales</taxon>
        <taxon>Bifidobacteriaceae</taxon>
        <taxon>Pseudoscardovia</taxon>
    </lineage>
</organism>
<dbReference type="PANTHER" id="PTHR24421">
    <property type="entry name" value="NITRATE/NITRITE SENSOR PROTEIN NARX-RELATED"/>
    <property type="match status" value="1"/>
</dbReference>
<evidence type="ECO:0000256" key="2">
    <source>
        <dbReference type="ARBA" id="ARBA00012438"/>
    </source>
</evidence>
<name>A0A261EQA9_9BIFI</name>
<evidence type="ECO:0000256" key="3">
    <source>
        <dbReference type="ARBA" id="ARBA00022553"/>
    </source>
</evidence>
<feature type="transmembrane region" description="Helical" evidence="9">
    <location>
        <begin position="27"/>
        <end position="45"/>
    </location>
</feature>
<feature type="domain" description="Signal transduction histidine kinase subgroup 3 dimerisation and phosphoacceptor" evidence="10">
    <location>
        <begin position="234"/>
        <end position="299"/>
    </location>
</feature>
<keyword evidence="12" id="KW-1185">Reference proteome</keyword>
<dbReference type="PANTHER" id="PTHR24421:SF10">
    <property type="entry name" value="NITRATE_NITRITE SENSOR PROTEIN NARQ"/>
    <property type="match status" value="1"/>
</dbReference>
<keyword evidence="4" id="KW-0808">Transferase</keyword>
<keyword evidence="5" id="KW-0547">Nucleotide-binding</keyword>
<evidence type="ECO:0000256" key="6">
    <source>
        <dbReference type="ARBA" id="ARBA00022777"/>
    </source>
</evidence>
<dbReference type="SUPFAM" id="SSF55874">
    <property type="entry name" value="ATPase domain of HSP90 chaperone/DNA topoisomerase II/histidine kinase"/>
    <property type="match status" value="1"/>
</dbReference>
<dbReference type="InterPro" id="IPR050482">
    <property type="entry name" value="Sensor_HK_TwoCompSys"/>
</dbReference>
<accession>A0A261EQA9</accession>
<dbReference type="InterPro" id="IPR036890">
    <property type="entry name" value="HATPase_C_sf"/>
</dbReference>
<feature type="transmembrane region" description="Helical" evidence="9">
    <location>
        <begin position="79"/>
        <end position="96"/>
    </location>
</feature>
<gene>
    <name evidence="11" type="ORF">PSRA_1719</name>
</gene>
<dbReference type="GO" id="GO:0005524">
    <property type="term" value="F:ATP binding"/>
    <property type="evidence" value="ECO:0007669"/>
    <property type="project" value="UniProtKB-KW"/>
</dbReference>
<dbReference type="Pfam" id="PF07730">
    <property type="entry name" value="HisKA_3"/>
    <property type="match status" value="1"/>
</dbReference>
<dbReference type="EMBL" id="MWWR01000023">
    <property type="protein sequence ID" value="OZG49034.1"/>
    <property type="molecule type" value="Genomic_DNA"/>
</dbReference>
<feature type="transmembrane region" description="Helical" evidence="9">
    <location>
        <begin position="51"/>
        <end position="72"/>
    </location>
</feature>
<dbReference type="Proteomes" id="UP000216725">
    <property type="component" value="Unassembled WGS sequence"/>
</dbReference>
<evidence type="ECO:0000256" key="9">
    <source>
        <dbReference type="SAM" id="Phobius"/>
    </source>
</evidence>
<dbReference type="AlphaFoldDB" id="A0A261EQA9"/>